<accession>A0A6S6U2Q8</accession>
<name>A0A6S6U2Q8_9GAMM</name>
<proteinExistence type="inferred from homology"/>
<dbReference type="SUPFAM" id="SSF55248">
    <property type="entry name" value="PCD-like"/>
    <property type="match status" value="1"/>
</dbReference>
<evidence type="ECO:0000256" key="2">
    <source>
        <dbReference type="ARBA" id="ARBA00006472"/>
    </source>
</evidence>
<organism evidence="5">
    <name type="scientific">uncultured Thiotrichaceae bacterium</name>
    <dbReference type="NCBI Taxonomy" id="298394"/>
    <lineage>
        <taxon>Bacteria</taxon>
        <taxon>Pseudomonadati</taxon>
        <taxon>Pseudomonadota</taxon>
        <taxon>Gammaproteobacteria</taxon>
        <taxon>Thiotrichales</taxon>
        <taxon>Thiotrichaceae</taxon>
        <taxon>environmental samples</taxon>
    </lineage>
</organism>
<dbReference type="GO" id="GO:0008124">
    <property type="term" value="F:4-alpha-hydroxytetrahydrobiopterin dehydratase activity"/>
    <property type="evidence" value="ECO:0007669"/>
    <property type="project" value="UniProtKB-EC"/>
</dbReference>
<evidence type="ECO:0000256" key="4">
    <source>
        <dbReference type="ARBA" id="ARBA00023239"/>
    </source>
</evidence>
<sequence length="96" mass="11011">MADSSDLTDWRIDNKPPVMTKRYEFESYDKTRLFVNALADLSENTGYFPNLTFSQTQATVTIFTDEPKLGDKEFDFALDTDKIGSQYSKISVSNYD</sequence>
<dbReference type="InterPro" id="IPR001533">
    <property type="entry name" value="Pterin_deHydtase"/>
</dbReference>
<gene>
    <name evidence="5" type="ORF">HELGO_WM6611</name>
</gene>
<dbReference type="AlphaFoldDB" id="A0A6S6U2Q8"/>
<evidence type="ECO:0000313" key="5">
    <source>
        <dbReference type="EMBL" id="CAA6823153.1"/>
    </source>
</evidence>
<dbReference type="EMBL" id="CACVAY010000112">
    <property type="protein sequence ID" value="CAA6823153.1"/>
    <property type="molecule type" value="Genomic_DNA"/>
</dbReference>
<comment type="catalytic activity">
    <reaction evidence="1">
        <text>(4aS,6R)-4a-hydroxy-L-erythro-5,6,7,8-tetrahydrobiopterin = (6R)-L-erythro-6,7-dihydrobiopterin + H2O</text>
        <dbReference type="Rhea" id="RHEA:11920"/>
        <dbReference type="ChEBI" id="CHEBI:15377"/>
        <dbReference type="ChEBI" id="CHEBI:15642"/>
        <dbReference type="ChEBI" id="CHEBI:43120"/>
        <dbReference type="EC" id="4.2.1.96"/>
    </reaction>
</comment>
<evidence type="ECO:0000256" key="1">
    <source>
        <dbReference type="ARBA" id="ARBA00001554"/>
    </source>
</evidence>
<dbReference type="GO" id="GO:0006729">
    <property type="term" value="P:tetrahydrobiopterin biosynthetic process"/>
    <property type="evidence" value="ECO:0007669"/>
    <property type="project" value="InterPro"/>
</dbReference>
<reference evidence="5" key="1">
    <citation type="submission" date="2020-01" db="EMBL/GenBank/DDBJ databases">
        <authorList>
            <person name="Meier V. D."/>
            <person name="Meier V D."/>
        </authorList>
    </citation>
    <scope>NUCLEOTIDE SEQUENCE</scope>
    <source>
        <strain evidence="5">HLG_WM_MAG_07</strain>
    </source>
</reference>
<dbReference type="Pfam" id="PF01329">
    <property type="entry name" value="Pterin_4a"/>
    <property type="match status" value="1"/>
</dbReference>
<protein>
    <recommendedName>
        <fullName evidence="3">4a-hydroxytetrahydrobiopterin dehydratase</fullName>
        <ecNumber evidence="3">4.2.1.96</ecNumber>
    </recommendedName>
</protein>
<comment type="similarity">
    <text evidence="2">Belongs to the pterin-4-alpha-carbinolamine dehydratase family.</text>
</comment>
<dbReference type="Gene3D" id="3.30.1360.20">
    <property type="entry name" value="Transcriptional coactivator/pterin dehydratase"/>
    <property type="match status" value="1"/>
</dbReference>
<dbReference type="EC" id="4.2.1.96" evidence="3"/>
<dbReference type="InterPro" id="IPR036428">
    <property type="entry name" value="PCD_sf"/>
</dbReference>
<evidence type="ECO:0000256" key="3">
    <source>
        <dbReference type="ARBA" id="ARBA00013252"/>
    </source>
</evidence>
<keyword evidence="4" id="KW-0456">Lyase</keyword>